<dbReference type="EMBL" id="JACHJS010000001">
    <property type="protein sequence ID" value="MBB4963295.1"/>
    <property type="molecule type" value="Genomic_DNA"/>
</dbReference>
<keyword evidence="1" id="KW-0413">Isomerase</keyword>
<dbReference type="GO" id="GO:0009697">
    <property type="term" value="P:salicylic acid biosynthetic process"/>
    <property type="evidence" value="ECO:0007669"/>
    <property type="project" value="TreeGrafter"/>
</dbReference>
<organism evidence="3 4">
    <name type="scientific">Saccharothrix violaceirubra</name>
    <dbReference type="NCBI Taxonomy" id="413306"/>
    <lineage>
        <taxon>Bacteria</taxon>
        <taxon>Bacillati</taxon>
        <taxon>Actinomycetota</taxon>
        <taxon>Actinomycetes</taxon>
        <taxon>Pseudonocardiales</taxon>
        <taxon>Pseudonocardiaceae</taxon>
        <taxon>Saccharothrix</taxon>
    </lineage>
</organism>
<dbReference type="AlphaFoldDB" id="A0A7W7SYP5"/>
<dbReference type="InterPro" id="IPR036979">
    <property type="entry name" value="CM_dom_sf"/>
</dbReference>
<name>A0A7W7SYP5_9PSEU</name>
<dbReference type="SUPFAM" id="SSF48600">
    <property type="entry name" value="Chorismate mutase II"/>
    <property type="match status" value="1"/>
</dbReference>
<dbReference type="PANTHER" id="PTHR38041">
    <property type="entry name" value="CHORISMATE MUTASE"/>
    <property type="match status" value="1"/>
</dbReference>
<dbReference type="InterPro" id="IPR002701">
    <property type="entry name" value="CM_II_prokaryot"/>
</dbReference>
<dbReference type="Gene3D" id="1.20.59.10">
    <property type="entry name" value="Chorismate mutase"/>
    <property type="match status" value="1"/>
</dbReference>
<feature type="domain" description="Chorismate mutase" evidence="2">
    <location>
        <begin position="1"/>
        <end position="91"/>
    </location>
</feature>
<dbReference type="GO" id="GO:0046417">
    <property type="term" value="P:chorismate metabolic process"/>
    <property type="evidence" value="ECO:0007669"/>
    <property type="project" value="InterPro"/>
</dbReference>
<evidence type="ECO:0000313" key="4">
    <source>
        <dbReference type="Proteomes" id="UP000542674"/>
    </source>
</evidence>
<sequence>MTEPRSLTETRSRIDTVDSALIRLLADRQELVRTAAAFKKDEQDVRAPDRVAEVIALARSRAEEAGLSPDVAESVWRAMITAFVDLELAEHSALRRN</sequence>
<dbReference type="InterPro" id="IPR051331">
    <property type="entry name" value="Chorismate_mutase-related"/>
</dbReference>
<protein>
    <submittedName>
        <fullName evidence="3">Chorismate mutase</fullName>
    </submittedName>
</protein>
<dbReference type="Proteomes" id="UP000542674">
    <property type="component" value="Unassembled WGS sequence"/>
</dbReference>
<dbReference type="InterPro" id="IPR036263">
    <property type="entry name" value="Chorismate_II_sf"/>
</dbReference>
<dbReference type="Pfam" id="PF01817">
    <property type="entry name" value="CM_2"/>
    <property type="match status" value="1"/>
</dbReference>
<dbReference type="PANTHER" id="PTHR38041:SF1">
    <property type="entry name" value="CHORISMATE MUTASE"/>
    <property type="match status" value="1"/>
</dbReference>
<dbReference type="RefSeq" id="WP_184666090.1">
    <property type="nucleotide sequence ID" value="NZ_BAABAI010000004.1"/>
</dbReference>
<evidence type="ECO:0000259" key="2">
    <source>
        <dbReference type="PROSITE" id="PS51168"/>
    </source>
</evidence>
<dbReference type="GO" id="GO:0004106">
    <property type="term" value="F:chorismate mutase activity"/>
    <property type="evidence" value="ECO:0007669"/>
    <property type="project" value="InterPro"/>
</dbReference>
<comment type="caution">
    <text evidence="3">The sequence shown here is derived from an EMBL/GenBank/DDBJ whole genome shotgun (WGS) entry which is preliminary data.</text>
</comment>
<proteinExistence type="predicted"/>
<dbReference type="PROSITE" id="PS51168">
    <property type="entry name" value="CHORISMATE_MUT_2"/>
    <property type="match status" value="1"/>
</dbReference>
<evidence type="ECO:0000256" key="1">
    <source>
        <dbReference type="ARBA" id="ARBA00023235"/>
    </source>
</evidence>
<evidence type="ECO:0000313" key="3">
    <source>
        <dbReference type="EMBL" id="MBB4963295.1"/>
    </source>
</evidence>
<reference evidence="3 4" key="1">
    <citation type="submission" date="2020-08" db="EMBL/GenBank/DDBJ databases">
        <title>Sequencing the genomes of 1000 actinobacteria strains.</title>
        <authorList>
            <person name="Klenk H.-P."/>
        </authorList>
    </citation>
    <scope>NUCLEOTIDE SEQUENCE [LARGE SCALE GENOMIC DNA]</scope>
    <source>
        <strain evidence="3 4">DSM 45084</strain>
    </source>
</reference>
<keyword evidence="4" id="KW-1185">Reference proteome</keyword>
<gene>
    <name evidence="3" type="ORF">F4559_000654</name>
</gene>
<accession>A0A7W7SYP5</accession>
<dbReference type="SMART" id="SM00830">
    <property type="entry name" value="CM_2"/>
    <property type="match status" value="1"/>
</dbReference>